<dbReference type="Pfam" id="PF03466">
    <property type="entry name" value="LysR_substrate"/>
    <property type="match status" value="1"/>
</dbReference>
<comment type="similarity">
    <text evidence="1">Belongs to the LysR transcriptional regulatory family.</text>
</comment>
<dbReference type="InterPro" id="IPR036388">
    <property type="entry name" value="WH-like_DNA-bd_sf"/>
</dbReference>
<proteinExistence type="inferred from homology"/>
<organism evidence="6 7">
    <name type="scientific">Catenuloplanes indicus</name>
    <dbReference type="NCBI Taxonomy" id="137267"/>
    <lineage>
        <taxon>Bacteria</taxon>
        <taxon>Bacillati</taxon>
        <taxon>Actinomycetota</taxon>
        <taxon>Actinomycetes</taxon>
        <taxon>Micromonosporales</taxon>
        <taxon>Micromonosporaceae</taxon>
        <taxon>Catenuloplanes</taxon>
    </lineage>
</organism>
<dbReference type="AlphaFoldDB" id="A0AAE3VW92"/>
<dbReference type="PROSITE" id="PS50931">
    <property type="entry name" value="HTH_LYSR"/>
    <property type="match status" value="1"/>
</dbReference>
<dbReference type="PANTHER" id="PTHR30346">
    <property type="entry name" value="TRANSCRIPTIONAL DUAL REGULATOR HCAR-RELATED"/>
    <property type="match status" value="1"/>
</dbReference>
<dbReference type="Gene3D" id="1.10.10.10">
    <property type="entry name" value="Winged helix-like DNA-binding domain superfamily/Winged helix DNA-binding domain"/>
    <property type="match status" value="1"/>
</dbReference>
<evidence type="ECO:0000313" key="6">
    <source>
        <dbReference type="EMBL" id="MDQ0364165.1"/>
    </source>
</evidence>
<keyword evidence="4" id="KW-0804">Transcription</keyword>
<evidence type="ECO:0000256" key="4">
    <source>
        <dbReference type="ARBA" id="ARBA00023163"/>
    </source>
</evidence>
<evidence type="ECO:0000259" key="5">
    <source>
        <dbReference type="PROSITE" id="PS50931"/>
    </source>
</evidence>
<name>A0AAE3VW92_9ACTN</name>
<dbReference type="GO" id="GO:0032993">
    <property type="term" value="C:protein-DNA complex"/>
    <property type="evidence" value="ECO:0007669"/>
    <property type="project" value="TreeGrafter"/>
</dbReference>
<dbReference type="RefSeq" id="WP_307235352.1">
    <property type="nucleotide sequence ID" value="NZ_JAUSUZ010000001.1"/>
</dbReference>
<evidence type="ECO:0000313" key="7">
    <source>
        <dbReference type="Proteomes" id="UP001240236"/>
    </source>
</evidence>
<dbReference type="InterPro" id="IPR036390">
    <property type="entry name" value="WH_DNA-bd_sf"/>
</dbReference>
<dbReference type="GO" id="GO:0003700">
    <property type="term" value="F:DNA-binding transcription factor activity"/>
    <property type="evidence" value="ECO:0007669"/>
    <property type="project" value="InterPro"/>
</dbReference>
<keyword evidence="3 6" id="KW-0238">DNA-binding</keyword>
<evidence type="ECO:0000256" key="3">
    <source>
        <dbReference type="ARBA" id="ARBA00023125"/>
    </source>
</evidence>
<comment type="caution">
    <text evidence="6">The sequence shown here is derived from an EMBL/GenBank/DDBJ whole genome shotgun (WGS) entry which is preliminary data.</text>
</comment>
<dbReference type="EMBL" id="JAUSUZ010000001">
    <property type="protein sequence ID" value="MDQ0364165.1"/>
    <property type="molecule type" value="Genomic_DNA"/>
</dbReference>
<dbReference type="SUPFAM" id="SSF53850">
    <property type="entry name" value="Periplasmic binding protein-like II"/>
    <property type="match status" value="1"/>
</dbReference>
<accession>A0AAE3VW92</accession>
<dbReference type="Pfam" id="PF00126">
    <property type="entry name" value="HTH_1"/>
    <property type="match status" value="1"/>
</dbReference>
<keyword evidence="7" id="KW-1185">Reference proteome</keyword>
<protein>
    <submittedName>
        <fullName evidence="6">DNA-binding transcriptional LysR family regulator</fullName>
    </submittedName>
</protein>
<dbReference type="InterPro" id="IPR000847">
    <property type="entry name" value="LysR_HTH_N"/>
</dbReference>
<dbReference type="PANTHER" id="PTHR30346:SF0">
    <property type="entry name" value="HCA OPERON TRANSCRIPTIONAL ACTIVATOR HCAR"/>
    <property type="match status" value="1"/>
</dbReference>
<dbReference type="Proteomes" id="UP001240236">
    <property type="component" value="Unassembled WGS sequence"/>
</dbReference>
<dbReference type="GO" id="GO:0003677">
    <property type="term" value="F:DNA binding"/>
    <property type="evidence" value="ECO:0007669"/>
    <property type="project" value="UniProtKB-KW"/>
</dbReference>
<dbReference type="Gene3D" id="3.40.190.10">
    <property type="entry name" value="Periplasmic binding protein-like II"/>
    <property type="match status" value="2"/>
</dbReference>
<feature type="domain" description="HTH lysR-type" evidence="5">
    <location>
        <begin position="1"/>
        <end position="58"/>
    </location>
</feature>
<evidence type="ECO:0000256" key="2">
    <source>
        <dbReference type="ARBA" id="ARBA00023015"/>
    </source>
</evidence>
<dbReference type="FunFam" id="1.10.10.10:FF:000001">
    <property type="entry name" value="LysR family transcriptional regulator"/>
    <property type="match status" value="1"/>
</dbReference>
<dbReference type="InterPro" id="IPR005119">
    <property type="entry name" value="LysR_subst-bd"/>
</dbReference>
<reference evidence="6 7" key="1">
    <citation type="submission" date="2023-07" db="EMBL/GenBank/DDBJ databases">
        <title>Sequencing the genomes of 1000 actinobacteria strains.</title>
        <authorList>
            <person name="Klenk H.-P."/>
        </authorList>
    </citation>
    <scope>NUCLEOTIDE SEQUENCE [LARGE SCALE GENOMIC DNA]</scope>
    <source>
        <strain evidence="6 7">DSM 44709</strain>
    </source>
</reference>
<sequence length="286" mass="30793">MELKTLRYFVTVAEELHFGRAAERLHIVQPAVSQQITRLERELGVRLLDRTSRRVALTPAGLRVLDAARETLAAAARVRVVAGERAAALRIGVESCVTDRLDRALTRLRDGPRPADPVLIDLPEAARLDAVRDGELDLALVRGTTTPAGTAVVHTWPDPLHAIVAREHPAAGRAAVDVRDLDPDGLRLPDRRHDPSLFDAIVAALPVTPVRPPAGDPVHVLFEVAGDPRLWTVLPAERAAGARSARIRQVPMDPPVTIAGYVVTSHATPPSCMSAFVAAFADCHPG</sequence>
<dbReference type="PRINTS" id="PR00039">
    <property type="entry name" value="HTHLYSR"/>
</dbReference>
<dbReference type="SUPFAM" id="SSF46785">
    <property type="entry name" value="Winged helix' DNA-binding domain"/>
    <property type="match status" value="1"/>
</dbReference>
<gene>
    <name evidence="6" type="ORF">J2S42_000834</name>
</gene>
<evidence type="ECO:0000256" key="1">
    <source>
        <dbReference type="ARBA" id="ARBA00009437"/>
    </source>
</evidence>
<keyword evidence="2" id="KW-0805">Transcription regulation</keyword>